<dbReference type="PANTHER" id="PTHR43107">
    <property type="entry name" value="LONG-CHAIN FATTY ACID TRANSPORT PROTEIN"/>
    <property type="match status" value="1"/>
</dbReference>
<keyword evidence="3" id="KW-0547">Nucleotide-binding</keyword>
<evidence type="ECO:0000313" key="8">
    <source>
        <dbReference type="Proteomes" id="UP000602395"/>
    </source>
</evidence>
<gene>
    <name evidence="7" type="ORF">IDF66_02990</name>
</gene>
<accession>A0ABR7W8G7</accession>
<protein>
    <submittedName>
        <fullName evidence="7">Long-chain-acyl-CoA synthetase</fullName>
    </submittedName>
</protein>
<feature type="domain" description="AMP-binding enzyme C-terminal" evidence="6">
    <location>
        <begin position="472"/>
        <end position="548"/>
    </location>
</feature>
<dbReference type="InterPro" id="IPR000873">
    <property type="entry name" value="AMP-dep_synth/lig_dom"/>
</dbReference>
<keyword evidence="8" id="KW-1185">Reference proteome</keyword>
<evidence type="ECO:0000256" key="3">
    <source>
        <dbReference type="ARBA" id="ARBA00022741"/>
    </source>
</evidence>
<dbReference type="InterPro" id="IPR045851">
    <property type="entry name" value="AMP-bd_C_sf"/>
</dbReference>
<dbReference type="InterPro" id="IPR042099">
    <property type="entry name" value="ANL_N_sf"/>
</dbReference>
<reference evidence="7 8" key="1">
    <citation type="submission" date="2020-09" db="EMBL/GenBank/DDBJ databases">
        <title>Novel species in genus Gordonia.</title>
        <authorList>
            <person name="Zhang G."/>
        </authorList>
    </citation>
    <scope>NUCLEOTIDE SEQUENCE [LARGE SCALE GENOMIC DNA]</scope>
    <source>
        <strain evidence="7 8">ON-33</strain>
    </source>
</reference>
<evidence type="ECO:0000313" key="7">
    <source>
        <dbReference type="EMBL" id="MBD1318538.1"/>
    </source>
</evidence>
<keyword evidence="2" id="KW-0436">Ligase</keyword>
<dbReference type="NCBIfam" id="NF006134">
    <property type="entry name" value="PRK08279.1"/>
    <property type="match status" value="1"/>
</dbReference>
<evidence type="ECO:0000259" key="6">
    <source>
        <dbReference type="Pfam" id="PF13193"/>
    </source>
</evidence>
<proteinExistence type="inferred from homology"/>
<dbReference type="Pfam" id="PF13193">
    <property type="entry name" value="AMP-binding_C"/>
    <property type="match status" value="1"/>
</dbReference>
<comment type="caution">
    <text evidence="7">The sequence shown here is derived from an EMBL/GenBank/DDBJ whole genome shotgun (WGS) entry which is preliminary data.</text>
</comment>
<comment type="similarity">
    <text evidence="1">Belongs to the ATP-dependent AMP-binding enzyme family.</text>
</comment>
<name>A0ABR7W8G7_9ACTN</name>
<dbReference type="RefSeq" id="WP_190265674.1">
    <property type="nucleotide sequence ID" value="NZ_BAABAD010000003.1"/>
</dbReference>
<dbReference type="PROSITE" id="PS00455">
    <property type="entry name" value="AMP_BINDING"/>
    <property type="match status" value="1"/>
</dbReference>
<evidence type="ECO:0000256" key="1">
    <source>
        <dbReference type="ARBA" id="ARBA00006432"/>
    </source>
</evidence>
<dbReference type="Proteomes" id="UP000602395">
    <property type="component" value="Unassembled WGS sequence"/>
</dbReference>
<sequence>MAAVTENRDHIDVTGGDILRGLRGIGKDWRILAGVVPKMIPRPLTRRESVGKTFQETVAKYPERPFLRFHGESMTYRECNAQVNRFAAFLAERGIGRGDVVAILAKNHPDVVLCMLATVKLGAIAGMINFHQRGAVLEHSLGLIDAKILLLQPGLEEAVESVPSGSLPAAIVDFDDLKSQSATLSPSDPAVTDTVQAGETAYYIFTSGTTGYPKASKMSHHRWHVAMHGIGGMGVRLRPDDTMYAALPFYHNNALTVSVSAAMRAGACVAVGEQFSASGFWDDIILNKATAFCYIGELCRYLLAQPEKPTDRTHSVRVVVGNGLRPEIWDEFTTRFGIDRVAELYAASEGNIGFVNLLGIPKSAGFSPLKYAIVEFDEESGEPRRDGDGHVIPVGKHGTGLLLGEINERAHFDGYTDPKASEKKVVGDAVKAGDRWFNTGDVVHDQGFGHIAFVDRIGDTFRWKGENVATTEVEAALDSCDLVDQSVVFGVGVPGADGKAGMAAVLLADGAPFDPHKIAEHVRETLPRYAIPLFIRIVDHLEHTSTFKNVRVDLRNQGYTDTGDDPVFVLRGNPATYETYRPEYLDDVIASAGAKVSS</sequence>
<evidence type="ECO:0000256" key="2">
    <source>
        <dbReference type="ARBA" id="ARBA00022598"/>
    </source>
</evidence>
<evidence type="ECO:0000256" key="4">
    <source>
        <dbReference type="ARBA" id="ARBA00022840"/>
    </source>
</evidence>
<dbReference type="InterPro" id="IPR020845">
    <property type="entry name" value="AMP-binding_CS"/>
</dbReference>
<dbReference type="PANTHER" id="PTHR43107:SF15">
    <property type="entry name" value="FATTY ACID TRANSPORT PROTEIN 3, ISOFORM A"/>
    <property type="match status" value="1"/>
</dbReference>
<dbReference type="SUPFAM" id="SSF56801">
    <property type="entry name" value="Acetyl-CoA synthetase-like"/>
    <property type="match status" value="1"/>
</dbReference>
<dbReference type="EMBL" id="JACWMS010000001">
    <property type="protein sequence ID" value="MBD1318538.1"/>
    <property type="molecule type" value="Genomic_DNA"/>
</dbReference>
<feature type="domain" description="AMP-dependent synthetase/ligase" evidence="5">
    <location>
        <begin position="54"/>
        <end position="387"/>
    </location>
</feature>
<organism evidence="7 8">
    <name type="scientific">Gordonia hankookensis</name>
    <dbReference type="NCBI Taxonomy" id="589403"/>
    <lineage>
        <taxon>Bacteria</taxon>
        <taxon>Bacillati</taxon>
        <taxon>Actinomycetota</taxon>
        <taxon>Actinomycetes</taxon>
        <taxon>Mycobacteriales</taxon>
        <taxon>Gordoniaceae</taxon>
        <taxon>Gordonia</taxon>
    </lineage>
</organism>
<dbReference type="Gene3D" id="3.40.50.12780">
    <property type="entry name" value="N-terminal domain of ligase-like"/>
    <property type="match status" value="1"/>
</dbReference>
<dbReference type="Pfam" id="PF00501">
    <property type="entry name" value="AMP-binding"/>
    <property type="match status" value="1"/>
</dbReference>
<evidence type="ECO:0000259" key="5">
    <source>
        <dbReference type="Pfam" id="PF00501"/>
    </source>
</evidence>
<dbReference type="InterPro" id="IPR025110">
    <property type="entry name" value="AMP-bd_C"/>
</dbReference>
<dbReference type="Gene3D" id="3.30.300.30">
    <property type="match status" value="1"/>
</dbReference>
<keyword evidence="4" id="KW-0067">ATP-binding</keyword>